<keyword evidence="1" id="KW-1133">Transmembrane helix</keyword>
<name>A0ABU3L2E4_9FLAO</name>
<accession>A0ABU3L2E4</accession>
<comment type="caution">
    <text evidence="2">The sequence shown here is derived from an EMBL/GenBank/DDBJ whole genome shotgun (WGS) entry which is preliminary data.</text>
</comment>
<feature type="transmembrane region" description="Helical" evidence="1">
    <location>
        <begin position="7"/>
        <end position="24"/>
    </location>
</feature>
<dbReference type="Proteomes" id="UP001250656">
    <property type="component" value="Unassembled WGS sequence"/>
</dbReference>
<keyword evidence="3" id="KW-1185">Reference proteome</keyword>
<gene>
    <name evidence="2" type="ORF">RQM65_03675</name>
</gene>
<protein>
    <submittedName>
        <fullName evidence="2">Uncharacterized protein</fullName>
    </submittedName>
</protein>
<organism evidence="2 3">
    <name type="scientific">Pricia mediterranea</name>
    <dbReference type="NCBI Taxonomy" id="3076079"/>
    <lineage>
        <taxon>Bacteria</taxon>
        <taxon>Pseudomonadati</taxon>
        <taxon>Bacteroidota</taxon>
        <taxon>Flavobacteriia</taxon>
        <taxon>Flavobacteriales</taxon>
        <taxon>Flavobacteriaceae</taxon>
        <taxon>Pricia</taxon>
    </lineage>
</organism>
<evidence type="ECO:0000256" key="1">
    <source>
        <dbReference type="SAM" id="Phobius"/>
    </source>
</evidence>
<evidence type="ECO:0000313" key="3">
    <source>
        <dbReference type="Proteomes" id="UP001250656"/>
    </source>
</evidence>
<proteinExistence type="predicted"/>
<dbReference type="RefSeq" id="WP_314012826.1">
    <property type="nucleotide sequence ID" value="NZ_JAVTTP010000001.1"/>
</dbReference>
<reference evidence="2 3" key="1">
    <citation type="submission" date="2023-09" db="EMBL/GenBank/DDBJ databases">
        <title>Novel taxa isolated from Blanes Bay.</title>
        <authorList>
            <person name="Rey-Velasco X."/>
            <person name="Lucena T."/>
        </authorList>
    </citation>
    <scope>NUCLEOTIDE SEQUENCE [LARGE SCALE GENOMIC DNA]</scope>
    <source>
        <strain evidence="2 3">S334</strain>
    </source>
</reference>
<keyword evidence="1" id="KW-0472">Membrane</keyword>
<keyword evidence="1" id="KW-0812">Transmembrane</keyword>
<sequence>MIKKSNVFIIVTLIIVGFGVGIYLQDLKHQESTTTYWEANRHNVQRFKAIEKFNHQMNAGNWRAMQDSITKQLDTLIILRFRKEMDSLNELRKTP</sequence>
<evidence type="ECO:0000313" key="2">
    <source>
        <dbReference type="EMBL" id="MDT7827763.1"/>
    </source>
</evidence>
<dbReference type="EMBL" id="JAVTTP010000001">
    <property type="protein sequence ID" value="MDT7827763.1"/>
    <property type="molecule type" value="Genomic_DNA"/>
</dbReference>